<feature type="region of interest" description="Disordered" evidence="1">
    <location>
        <begin position="133"/>
        <end position="171"/>
    </location>
</feature>
<feature type="compositionally biased region" description="Basic and acidic residues" evidence="1">
    <location>
        <begin position="400"/>
        <end position="422"/>
    </location>
</feature>
<proteinExistence type="predicted"/>
<dbReference type="OrthoDB" id="5972623at2759"/>
<feature type="compositionally biased region" description="Polar residues" evidence="1">
    <location>
        <begin position="424"/>
        <end position="435"/>
    </location>
</feature>
<feature type="region of interest" description="Disordered" evidence="1">
    <location>
        <begin position="396"/>
        <end position="441"/>
    </location>
</feature>
<dbReference type="AlphaFoldDB" id="A0A3M6T503"/>
<protein>
    <submittedName>
        <fullName evidence="2">Uncharacterized protein</fullName>
    </submittedName>
</protein>
<name>A0A3M6T503_POCDA</name>
<accession>A0A3M6T503</accession>
<sequence length="766" mass="84994">MDGRPGKAGNNSKLTGKYIAGRGRALKEFSRTQPKAEEVERRKQVQQLFLSGQLDVMLDKLNGTGKNGSTSDSMSSSSSQLQLDEMEIDSYTELNDEINSSKAPMQSAQWQRDTKTTPAFHNDLENHINRLNIDSSEDGAANNNLPPRFRNKQLGKHFKKQKPPSRLPNKSVNEHLFKMGVSQEWDNSNQSKSQDPVIAANYNTESVKTNTDPWDDWERLVVAPVHVIDDEDLDEIIAITDNDNLDDVMVQQYVNALHQEKASGASKANRSKATPSRIQAIGNLKSTTNADSYQVPPGTIPNPPKGPDRWGGKELKNIDGPTGWGELVEDSGNWYDDGSSCWSRTSPNTEDSTDKCIGAGTWDTVLSSPTQVLLKEAKNDSSMDLTGATHWLKVPVESTEWQKEMKTTAKPHNNQEDNKDKLNTPGSEDASSLNNLPPRFRNKLVGKNFKKQQSQPGKPNKSVIGGQQFEMEASQEWGNPNESRKQEPFPVMPAKHSTIPNPPKGPDRWGGTELKAIDGPTGWGELVEDSSNWYDDGSNLWSTTEPQAKETVEKCIGAGKHGSTGDFVSSSSSQLQLEETKVDSCVDSTGDIHWSKTSMGSPQWQGDIKTTSVFHNELENHINKVNVAPNEDHDSNNNFPPRFRDKKFGKYYKSQKPQPGQPQKSVNAQQFERGASQEWDNPNWTKKQEPLPAKFNTQETNPDSDHFPPGTIPNPPKGPDGGKELKGIDSPTGWGEPVDNPENWYDDGSIRWSNSSTTSGGWSWNC</sequence>
<evidence type="ECO:0000313" key="2">
    <source>
        <dbReference type="EMBL" id="RMX36453.1"/>
    </source>
</evidence>
<gene>
    <name evidence="2" type="ORF">pdam_00010036</name>
</gene>
<feature type="region of interest" description="Disordered" evidence="1">
    <location>
        <begin position="694"/>
        <end position="766"/>
    </location>
</feature>
<feature type="region of interest" description="Disordered" evidence="1">
    <location>
        <begin position="60"/>
        <end position="81"/>
    </location>
</feature>
<comment type="caution">
    <text evidence="2">The sequence shown here is derived from an EMBL/GenBank/DDBJ whole genome shotgun (WGS) entry which is preliminary data.</text>
</comment>
<evidence type="ECO:0000256" key="1">
    <source>
        <dbReference type="SAM" id="MobiDB-lite"/>
    </source>
</evidence>
<dbReference type="EMBL" id="RCHS01004322">
    <property type="protein sequence ID" value="RMX36453.1"/>
    <property type="molecule type" value="Genomic_DNA"/>
</dbReference>
<feature type="region of interest" description="Disordered" evidence="1">
    <location>
        <begin position="473"/>
        <end position="507"/>
    </location>
</feature>
<feature type="region of interest" description="Disordered" evidence="1">
    <location>
        <begin position="624"/>
        <end position="645"/>
    </location>
</feature>
<feature type="compositionally biased region" description="Basic residues" evidence="1">
    <location>
        <begin position="149"/>
        <end position="163"/>
    </location>
</feature>
<feature type="compositionally biased region" description="Low complexity" evidence="1">
    <location>
        <begin position="752"/>
        <end position="766"/>
    </location>
</feature>
<evidence type="ECO:0000313" key="3">
    <source>
        <dbReference type="Proteomes" id="UP000275408"/>
    </source>
</evidence>
<dbReference type="Proteomes" id="UP000275408">
    <property type="component" value="Unassembled WGS sequence"/>
</dbReference>
<keyword evidence="3" id="KW-1185">Reference proteome</keyword>
<organism evidence="2 3">
    <name type="scientific">Pocillopora damicornis</name>
    <name type="common">Cauliflower coral</name>
    <name type="synonym">Millepora damicornis</name>
    <dbReference type="NCBI Taxonomy" id="46731"/>
    <lineage>
        <taxon>Eukaryota</taxon>
        <taxon>Metazoa</taxon>
        <taxon>Cnidaria</taxon>
        <taxon>Anthozoa</taxon>
        <taxon>Hexacorallia</taxon>
        <taxon>Scleractinia</taxon>
        <taxon>Astrocoeniina</taxon>
        <taxon>Pocilloporidae</taxon>
        <taxon>Pocillopora</taxon>
    </lineage>
</organism>
<reference evidence="2 3" key="1">
    <citation type="journal article" date="2018" name="Sci. Rep.">
        <title>Comparative analysis of the Pocillopora damicornis genome highlights role of immune system in coral evolution.</title>
        <authorList>
            <person name="Cunning R."/>
            <person name="Bay R.A."/>
            <person name="Gillette P."/>
            <person name="Baker A.C."/>
            <person name="Traylor-Knowles N."/>
        </authorList>
    </citation>
    <scope>NUCLEOTIDE SEQUENCE [LARGE SCALE GENOMIC DNA]</scope>
    <source>
        <strain evidence="2">RSMAS</strain>
        <tissue evidence="2">Whole animal</tissue>
    </source>
</reference>
<feature type="region of interest" description="Disordered" evidence="1">
    <location>
        <begin position="288"/>
        <end position="309"/>
    </location>
</feature>
<feature type="compositionally biased region" description="Low complexity" evidence="1">
    <location>
        <begin position="71"/>
        <end position="81"/>
    </location>
</feature>